<evidence type="ECO:0000256" key="1">
    <source>
        <dbReference type="SAM" id="MobiDB-lite"/>
    </source>
</evidence>
<accession>A0A7S4NP05</accession>
<evidence type="ECO:0000256" key="2">
    <source>
        <dbReference type="SAM" id="Phobius"/>
    </source>
</evidence>
<keyword evidence="2" id="KW-0472">Membrane</keyword>
<dbReference type="AlphaFoldDB" id="A0A7S4NP05"/>
<feature type="region of interest" description="Disordered" evidence="1">
    <location>
        <begin position="69"/>
        <end position="131"/>
    </location>
</feature>
<dbReference type="EMBL" id="HBKN01020169">
    <property type="protein sequence ID" value="CAE2300818.1"/>
    <property type="molecule type" value="Transcribed_RNA"/>
</dbReference>
<protein>
    <submittedName>
        <fullName evidence="3">Uncharacterized protein</fullName>
    </submittedName>
</protein>
<feature type="compositionally biased region" description="Polar residues" evidence="1">
    <location>
        <begin position="93"/>
        <end position="102"/>
    </location>
</feature>
<reference evidence="3" key="1">
    <citation type="submission" date="2021-01" db="EMBL/GenBank/DDBJ databases">
        <authorList>
            <person name="Corre E."/>
            <person name="Pelletier E."/>
            <person name="Niang G."/>
            <person name="Scheremetjew M."/>
            <person name="Finn R."/>
            <person name="Kale V."/>
            <person name="Holt S."/>
            <person name="Cochrane G."/>
            <person name="Meng A."/>
            <person name="Brown T."/>
            <person name="Cohen L."/>
        </authorList>
    </citation>
    <scope>NUCLEOTIDE SEQUENCE</scope>
    <source>
        <strain evidence="3">CCMP 2712</strain>
    </source>
</reference>
<organism evidence="3">
    <name type="scientific">Guillardia theta</name>
    <name type="common">Cryptophyte</name>
    <name type="synonym">Cryptomonas phi</name>
    <dbReference type="NCBI Taxonomy" id="55529"/>
    <lineage>
        <taxon>Eukaryota</taxon>
        <taxon>Cryptophyceae</taxon>
        <taxon>Pyrenomonadales</taxon>
        <taxon>Geminigeraceae</taxon>
        <taxon>Guillardia</taxon>
    </lineage>
</organism>
<gene>
    <name evidence="3" type="ORF">GTHE00462_LOCUS15876</name>
</gene>
<name>A0A7S4NP05_GUITH</name>
<keyword evidence="2" id="KW-1133">Transmembrane helix</keyword>
<keyword evidence="2" id="KW-0812">Transmembrane</keyword>
<feature type="compositionally biased region" description="Basic and acidic residues" evidence="1">
    <location>
        <begin position="103"/>
        <end position="131"/>
    </location>
</feature>
<sequence length="381" mass="42956">MMTLRIGGVGMARILGSSLILFTMLQSLVLIAHAREVADLNIPRGYTATDPTLRKAITAYRQARDLDEQLKKSERSVQAQTRELRDELKRSHPTSAQRNSKAYKQEVKMDEDLLNEAERETRKDKRLVRQSEAEMRTDKSFLEAAYSKDVKRYGPSRSDCPSMSCHQAKMLGRSPAACTSYSDCPRINCFDYQESGVCSRGRICARPHRQSEGCFVKERVHHWSRKKCPGMHCLHAKKWGYLPQFCTVTVDEGVCPSIRCHVYKQETSCQGSVDQGYSQGLVCQRPQGADTTCLKANAVGKYVRSRDAQVNTAGVSPLHNRHSSISEWSTPKYVENRMGILILLLFLSCSAAGAFILFRRNARKLAKGKRPPPVPSYFGRL</sequence>
<evidence type="ECO:0000313" key="3">
    <source>
        <dbReference type="EMBL" id="CAE2300818.1"/>
    </source>
</evidence>
<feature type="transmembrane region" description="Helical" evidence="2">
    <location>
        <begin position="338"/>
        <end position="358"/>
    </location>
</feature>
<proteinExistence type="predicted"/>